<reference evidence="3 4" key="1">
    <citation type="journal article" date="2015" name="Stand. Genomic Sci.">
        <title>Genomic Encyclopedia of Bacterial and Archaeal Type Strains, Phase III: the genomes of soil and plant-associated and newly described type strains.</title>
        <authorList>
            <person name="Whitman W.B."/>
            <person name="Woyke T."/>
            <person name="Klenk H.P."/>
            <person name="Zhou Y."/>
            <person name="Lilburn T.G."/>
            <person name="Beck B.J."/>
            <person name="De Vos P."/>
            <person name="Vandamme P."/>
            <person name="Eisen J.A."/>
            <person name="Garrity G."/>
            <person name="Hugenholtz P."/>
            <person name="Kyrpides N.C."/>
        </authorList>
    </citation>
    <scope>NUCLEOTIDE SEQUENCE [LARGE SCALE GENOMIC DNA]</scope>
    <source>
        <strain evidence="3 4">RF6</strain>
    </source>
</reference>
<evidence type="ECO:0000313" key="3">
    <source>
        <dbReference type="EMBL" id="RZT68313.1"/>
    </source>
</evidence>
<dbReference type="Gene3D" id="2.40.50.140">
    <property type="entry name" value="Nucleic acid-binding proteins"/>
    <property type="match status" value="1"/>
</dbReference>
<keyword evidence="4" id="KW-1185">Reference proteome</keyword>
<dbReference type="Proteomes" id="UP000291832">
    <property type="component" value="Unassembled WGS sequence"/>
</dbReference>
<dbReference type="OrthoDB" id="4773434at2"/>
<organism evidence="3 4">
    <name type="scientific">Leucobacter luti</name>
    <dbReference type="NCBI Taxonomy" id="340320"/>
    <lineage>
        <taxon>Bacteria</taxon>
        <taxon>Bacillati</taxon>
        <taxon>Actinomycetota</taxon>
        <taxon>Actinomycetes</taxon>
        <taxon>Micrococcales</taxon>
        <taxon>Microbacteriaceae</taxon>
        <taxon>Leucobacter</taxon>
    </lineage>
</organism>
<dbReference type="RefSeq" id="WP_130452318.1">
    <property type="nucleotide sequence ID" value="NZ_QYAG01000004.1"/>
</dbReference>
<name>A0A4Q7U454_9MICO</name>
<evidence type="ECO:0000256" key="1">
    <source>
        <dbReference type="ARBA" id="ARBA00023125"/>
    </source>
</evidence>
<dbReference type="GO" id="GO:0003697">
    <property type="term" value="F:single-stranded DNA binding"/>
    <property type="evidence" value="ECO:0007669"/>
    <property type="project" value="InterPro"/>
</dbReference>
<accession>A0A4Q7U454</accession>
<comment type="caution">
    <text evidence="3">The sequence shown here is derived from an EMBL/GenBank/DDBJ whole genome shotgun (WGS) entry which is preliminary data.</text>
</comment>
<protein>
    <recommendedName>
        <fullName evidence="5">Single-stranded DNA-binding protein</fullName>
    </recommendedName>
</protein>
<sequence>MELRTKTALTGYLSRTPQLKRLPDGLGLFIGQLGQKQYRDEADGSLTLLGTNYIKLVLLGENAEEAFADFVEGDDVVAIGGFKTRSYEHRAQKVEEREFQAVKLLFDTTRARYQVERKPRRRMEVAREQLPISAAVESRAAQPASAQALGR</sequence>
<dbReference type="InterPro" id="IPR012340">
    <property type="entry name" value="NA-bd_OB-fold"/>
</dbReference>
<evidence type="ECO:0000313" key="4">
    <source>
        <dbReference type="Proteomes" id="UP000291832"/>
    </source>
</evidence>
<keyword evidence="1 2" id="KW-0238">DNA-binding</keyword>
<dbReference type="SUPFAM" id="SSF50249">
    <property type="entry name" value="Nucleic acid-binding proteins"/>
    <property type="match status" value="1"/>
</dbReference>
<evidence type="ECO:0008006" key="5">
    <source>
        <dbReference type="Google" id="ProtNLM"/>
    </source>
</evidence>
<dbReference type="InterPro" id="IPR000424">
    <property type="entry name" value="Primosome_PriB/ssb"/>
</dbReference>
<proteinExistence type="predicted"/>
<evidence type="ECO:0000256" key="2">
    <source>
        <dbReference type="PROSITE-ProRule" id="PRU00252"/>
    </source>
</evidence>
<dbReference type="PROSITE" id="PS50935">
    <property type="entry name" value="SSB"/>
    <property type="match status" value="1"/>
</dbReference>
<gene>
    <name evidence="3" type="ORF">EV139_0035</name>
</gene>
<dbReference type="EMBL" id="SHKI01000002">
    <property type="protein sequence ID" value="RZT68313.1"/>
    <property type="molecule type" value="Genomic_DNA"/>
</dbReference>
<dbReference type="AlphaFoldDB" id="A0A4Q7U454"/>